<comment type="caution">
    <text evidence="1">The sequence shown here is derived from an EMBL/GenBank/DDBJ whole genome shotgun (WGS) entry which is preliminary data.</text>
</comment>
<accession>A0ABD1SSB8</accession>
<keyword evidence="2" id="KW-1185">Reference proteome</keyword>
<evidence type="ECO:0000313" key="2">
    <source>
        <dbReference type="Proteomes" id="UP001604277"/>
    </source>
</evidence>
<proteinExistence type="predicted"/>
<reference evidence="2" key="1">
    <citation type="submission" date="2024-07" db="EMBL/GenBank/DDBJ databases">
        <title>Two chromosome-level genome assemblies of Korean endemic species Abeliophyllum distichum and Forsythia ovata (Oleaceae).</title>
        <authorList>
            <person name="Jang H."/>
        </authorList>
    </citation>
    <scope>NUCLEOTIDE SEQUENCE [LARGE SCALE GENOMIC DNA]</scope>
</reference>
<sequence length="147" mass="16768">MAKSFKLLLPCNPQRNQETKKFVHEVVVGIEEVVVTDVPEAENPTENEVPPLPNSECEVEKAEKSAVEEVVEGGVFEENKITESASFKEESNKVDVLIDPQKKALDEFKLLIQEVLNKHEFTAPPLPPTNLRPRWRKKKKRNLLRTV</sequence>
<evidence type="ECO:0000313" key="1">
    <source>
        <dbReference type="EMBL" id="KAL2503069.1"/>
    </source>
</evidence>
<dbReference type="Proteomes" id="UP001604277">
    <property type="component" value="Unassembled WGS sequence"/>
</dbReference>
<dbReference type="EMBL" id="JBFOLJ010000010">
    <property type="protein sequence ID" value="KAL2503069.1"/>
    <property type="molecule type" value="Genomic_DNA"/>
</dbReference>
<protein>
    <submittedName>
        <fullName evidence="1">Patellin-3-like</fullName>
    </submittedName>
</protein>
<gene>
    <name evidence="1" type="ORF">Fot_36917</name>
</gene>
<name>A0ABD1SSB8_9LAMI</name>
<dbReference type="AlphaFoldDB" id="A0ABD1SSB8"/>
<organism evidence="1 2">
    <name type="scientific">Forsythia ovata</name>
    <dbReference type="NCBI Taxonomy" id="205694"/>
    <lineage>
        <taxon>Eukaryota</taxon>
        <taxon>Viridiplantae</taxon>
        <taxon>Streptophyta</taxon>
        <taxon>Embryophyta</taxon>
        <taxon>Tracheophyta</taxon>
        <taxon>Spermatophyta</taxon>
        <taxon>Magnoliopsida</taxon>
        <taxon>eudicotyledons</taxon>
        <taxon>Gunneridae</taxon>
        <taxon>Pentapetalae</taxon>
        <taxon>asterids</taxon>
        <taxon>lamiids</taxon>
        <taxon>Lamiales</taxon>
        <taxon>Oleaceae</taxon>
        <taxon>Forsythieae</taxon>
        <taxon>Forsythia</taxon>
    </lineage>
</organism>